<dbReference type="Proteomes" id="UP000187412">
    <property type="component" value="Unassembled WGS sequence"/>
</dbReference>
<feature type="transmembrane region" description="Helical" evidence="1">
    <location>
        <begin position="171"/>
        <end position="191"/>
    </location>
</feature>
<name>A0ABX3H0B6_PAEBO</name>
<feature type="transmembrane region" description="Helical" evidence="1">
    <location>
        <begin position="58"/>
        <end position="81"/>
    </location>
</feature>
<feature type="transmembrane region" description="Helical" evidence="1">
    <location>
        <begin position="126"/>
        <end position="147"/>
    </location>
</feature>
<protein>
    <submittedName>
        <fullName evidence="2">Uncharacterized protein</fullName>
    </submittedName>
</protein>
<evidence type="ECO:0000256" key="1">
    <source>
        <dbReference type="SAM" id="Phobius"/>
    </source>
</evidence>
<keyword evidence="1" id="KW-0812">Transmembrane</keyword>
<organism evidence="2 3">
    <name type="scientific">Paenibacillus borealis</name>
    <dbReference type="NCBI Taxonomy" id="160799"/>
    <lineage>
        <taxon>Bacteria</taxon>
        <taxon>Bacillati</taxon>
        <taxon>Bacillota</taxon>
        <taxon>Bacilli</taxon>
        <taxon>Bacillales</taxon>
        <taxon>Paenibacillaceae</taxon>
        <taxon>Paenibacillus</taxon>
    </lineage>
</organism>
<keyword evidence="1" id="KW-1133">Transmembrane helix</keyword>
<evidence type="ECO:0000313" key="3">
    <source>
        <dbReference type="Proteomes" id="UP000187412"/>
    </source>
</evidence>
<keyword evidence="3" id="KW-1185">Reference proteome</keyword>
<feature type="transmembrane region" description="Helical" evidence="1">
    <location>
        <begin position="203"/>
        <end position="228"/>
    </location>
</feature>
<evidence type="ECO:0000313" key="2">
    <source>
        <dbReference type="EMBL" id="OMD41991.1"/>
    </source>
</evidence>
<dbReference type="EMBL" id="MPTB01000042">
    <property type="protein sequence ID" value="OMD41991.1"/>
    <property type="molecule type" value="Genomic_DNA"/>
</dbReference>
<feature type="transmembrane region" description="Helical" evidence="1">
    <location>
        <begin position="26"/>
        <end position="46"/>
    </location>
</feature>
<sequence>MLKQYNEEYFAKIKEAARERLRPDGVSVFIIATLVFSAVMIAVSLNAVLYGDNTDSRWMIYLIVDIVLWAFHLLAALLFYNEKLAYKYQKIQAYILCFISLKFSLEIYLVYFLMCEDRGAEPFMTSLGLLMLLGGILFLILSTWRAVHRVKQGHLRRGEKGLYNFGGSKSYISFPVIYLGAVIAGFVPRMFADSSSYTSFEPVIALVLSVLIQYLTAMFLPEFILLAYCKGRFQSFHIQPPNQRKSKQQKPRGGHKA</sequence>
<gene>
    <name evidence="2" type="ORF">BSK56_26325</name>
</gene>
<dbReference type="RefSeq" id="WP_076113456.1">
    <property type="nucleotide sequence ID" value="NZ_MPTB01000042.1"/>
</dbReference>
<reference evidence="2 3" key="1">
    <citation type="submission" date="2016-10" db="EMBL/GenBank/DDBJ databases">
        <title>Paenibacillus species isolates.</title>
        <authorList>
            <person name="Beno S.M."/>
        </authorList>
    </citation>
    <scope>NUCLEOTIDE SEQUENCE [LARGE SCALE GENOMIC DNA]</scope>
    <source>
        <strain evidence="2 3">FSL H7-0744</strain>
    </source>
</reference>
<comment type="caution">
    <text evidence="2">The sequence shown here is derived from an EMBL/GenBank/DDBJ whole genome shotgun (WGS) entry which is preliminary data.</text>
</comment>
<proteinExistence type="predicted"/>
<accession>A0ABX3H0B6</accession>
<keyword evidence="1" id="KW-0472">Membrane</keyword>
<feature type="transmembrane region" description="Helical" evidence="1">
    <location>
        <begin position="93"/>
        <end position="114"/>
    </location>
</feature>